<proteinExistence type="predicted"/>
<protein>
    <submittedName>
        <fullName evidence="1">Uncharacterized protein</fullName>
    </submittedName>
</protein>
<accession>A0A6H2A519</accession>
<sequence length="72" mass="7802">MSSTNEIEEGIFNALDGIDEALKVADKYVLNKDEYAKKHCGYGLVSDGIDDHTSVWGGAGPDCPIMRREAAI</sequence>
<gene>
    <name evidence="1" type="ORF">TM448A05538_0003</name>
</gene>
<evidence type="ECO:0000313" key="1">
    <source>
        <dbReference type="EMBL" id="QJA54687.1"/>
    </source>
</evidence>
<reference evidence="1" key="1">
    <citation type="submission" date="2020-03" db="EMBL/GenBank/DDBJ databases">
        <title>The deep terrestrial virosphere.</title>
        <authorList>
            <person name="Holmfeldt K."/>
            <person name="Nilsson E."/>
            <person name="Simone D."/>
            <person name="Lopez-Fernandez M."/>
            <person name="Wu X."/>
            <person name="de Brujin I."/>
            <person name="Lundin D."/>
            <person name="Andersson A."/>
            <person name="Bertilsson S."/>
            <person name="Dopson M."/>
        </authorList>
    </citation>
    <scope>NUCLEOTIDE SEQUENCE</scope>
    <source>
        <strain evidence="1">TM448A05538</strain>
    </source>
</reference>
<organism evidence="1">
    <name type="scientific">viral metagenome</name>
    <dbReference type="NCBI Taxonomy" id="1070528"/>
    <lineage>
        <taxon>unclassified sequences</taxon>
        <taxon>metagenomes</taxon>
        <taxon>organismal metagenomes</taxon>
    </lineage>
</organism>
<name>A0A6H2A519_9ZZZZ</name>
<dbReference type="AlphaFoldDB" id="A0A6H2A519"/>
<dbReference type="EMBL" id="MT144529">
    <property type="protein sequence ID" value="QJA54687.1"/>
    <property type="molecule type" value="Genomic_DNA"/>
</dbReference>